<dbReference type="Proteomes" id="UP000317122">
    <property type="component" value="Unassembled WGS sequence"/>
</dbReference>
<evidence type="ECO:0000313" key="3">
    <source>
        <dbReference type="Proteomes" id="UP000317122"/>
    </source>
</evidence>
<evidence type="ECO:0000256" key="1">
    <source>
        <dbReference type="SAM" id="MobiDB-lite"/>
    </source>
</evidence>
<dbReference type="EMBL" id="VLKT01000155">
    <property type="protein sequence ID" value="TWI15818.1"/>
    <property type="molecule type" value="Genomic_DNA"/>
</dbReference>
<gene>
    <name evidence="2" type="ORF">IQ26_07772</name>
</gene>
<accession>A0A562M7N5</accession>
<reference evidence="2 3" key="1">
    <citation type="journal article" date="2015" name="Stand. Genomic Sci.">
        <title>Genomic Encyclopedia of Bacterial and Archaeal Type Strains, Phase III: the genomes of soil and plant-associated and newly described type strains.</title>
        <authorList>
            <person name="Whitman W.B."/>
            <person name="Woyke T."/>
            <person name="Klenk H.P."/>
            <person name="Zhou Y."/>
            <person name="Lilburn T.G."/>
            <person name="Beck B.J."/>
            <person name="De Vos P."/>
            <person name="Vandamme P."/>
            <person name="Eisen J.A."/>
            <person name="Garrity G."/>
            <person name="Hugenholtz P."/>
            <person name="Kyrpides N.C."/>
        </authorList>
    </citation>
    <scope>NUCLEOTIDE SEQUENCE [LARGE SCALE GENOMIC DNA]</scope>
    <source>
        <strain evidence="2 3">CGMCC 1.2546</strain>
    </source>
</reference>
<protein>
    <submittedName>
        <fullName evidence="2">Uncharacterized protein</fullName>
    </submittedName>
</protein>
<feature type="compositionally biased region" description="Basic residues" evidence="1">
    <location>
        <begin position="87"/>
        <end position="97"/>
    </location>
</feature>
<proteinExistence type="predicted"/>
<evidence type="ECO:0000313" key="2">
    <source>
        <dbReference type="EMBL" id="TWI15818.1"/>
    </source>
</evidence>
<organism evidence="2 3">
    <name type="scientific">Mesorhizobium tianshanense</name>
    <dbReference type="NCBI Taxonomy" id="39844"/>
    <lineage>
        <taxon>Bacteria</taxon>
        <taxon>Pseudomonadati</taxon>
        <taxon>Pseudomonadota</taxon>
        <taxon>Alphaproteobacteria</taxon>
        <taxon>Hyphomicrobiales</taxon>
        <taxon>Phyllobacteriaceae</taxon>
        <taxon>Mesorhizobium</taxon>
    </lineage>
</organism>
<feature type="region of interest" description="Disordered" evidence="1">
    <location>
        <begin position="76"/>
        <end position="103"/>
    </location>
</feature>
<name>A0A562M7N5_9HYPH</name>
<dbReference type="AlphaFoldDB" id="A0A562M7N5"/>
<sequence>MNQPPECLLLVQPNSHRETLRRGRMSKKIRVSETKPTYQVVAAVDGRGKPWRVVLSTADREYAVATLEQFKEAGVPVPLDEPPVKNPRNKRPGKRHCCQAGSSRLHDVDQSAFVVKGAWAEAQAPFDYAAMKPRRRASSA</sequence>
<keyword evidence="3" id="KW-1185">Reference proteome</keyword>
<comment type="caution">
    <text evidence="2">The sequence shown here is derived from an EMBL/GenBank/DDBJ whole genome shotgun (WGS) entry which is preliminary data.</text>
</comment>